<evidence type="ECO:0000256" key="1">
    <source>
        <dbReference type="SAM" id="MobiDB-lite"/>
    </source>
</evidence>
<dbReference type="GeneID" id="17319445"/>
<protein>
    <submittedName>
        <fullName evidence="4">Glycogen debranching enzyme</fullName>
    </submittedName>
</protein>
<dbReference type="InterPro" id="IPR032790">
    <property type="entry name" value="GDE_C"/>
</dbReference>
<feature type="region of interest" description="Disordered" evidence="1">
    <location>
        <begin position="475"/>
        <end position="497"/>
    </location>
</feature>
<reference evidence="5" key="1">
    <citation type="journal article" date="2013" name="Proc. Natl. Acad. Sci. U.S.A.">
        <title>Genome structure and metabolic features in the red seaweed Chondrus crispus shed light on evolution of the Archaeplastida.</title>
        <authorList>
            <person name="Collen J."/>
            <person name="Porcel B."/>
            <person name="Carre W."/>
            <person name="Ball S.G."/>
            <person name="Chaparro C."/>
            <person name="Tonon T."/>
            <person name="Barbeyron T."/>
            <person name="Michel G."/>
            <person name="Noel B."/>
            <person name="Valentin K."/>
            <person name="Elias M."/>
            <person name="Artiguenave F."/>
            <person name="Arun A."/>
            <person name="Aury J.M."/>
            <person name="Barbosa-Neto J.F."/>
            <person name="Bothwell J.H."/>
            <person name="Bouget F.Y."/>
            <person name="Brillet L."/>
            <person name="Cabello-Hurtado F."/>
            <person name="Capella-Gutierrez S."/>
            <person name="Charrier B."/>
            <person name="Cladiere L."/>
            <person name="Cock J.M."/>
            <person name="Coelho S.M."/>
            <person name="Colleoni C."/>
            <person name="Czjzek M."/>
            <person name="Da Silva C."/>
            <person name="Delage L."/>
            <person name="Denoeud F."/>
            <person name="Deschamps P."/>
            <person name="Dittami S.M."/>
            <person name="Gabaldon T."/>
            <person name="Gachon C.M."/>
            <person name="Groisillier A."/>
            <person name="Herve C."/>
            <person name="Jabbari K."/>
            <person name="Katinka M."/>
            <person name="Kloareg B."/>
            <person name="Kowalczyk N."/>
            <person name="Labadie K."/>
            <person name="Leblanc C."/>
            <person name="Lopez P.J."/>
            <person name="McLachlan D.H."/>
            <person name="Meslet-Cladiere L."/>
            <person name="Moustafa A."/>
            <person name="Nehr Z."/>
            <person name="Nyvall Collen P."/>
            <person name="Panaud O."/>
            <person name="Partensky F."/>
            <person name="Poulain J."/>
            <person name="Rensing S.A."/>
            <person name="Rousvoal S."/>
            <person name="Samson G."/>
            <person name="Symeonidi A."/>
            <person name="Weissenbach J."/>
            <person name="Zambounis A."/>
            <person name="Wincker P."/>
            <person name="Boyen C."/>
        </authorList>
    </citation>
    <scope>NUCLEOTIDE SEQUENCE [LARGE SCALE GENOMIC DNA]</scope>
    <source>
        <strain evidence="5">cv. Stackhouse</strain>
    </source>
</reference>
<name>R7QSH9_CHOCR</name>
<dbReference type="Pfam" id="PF12439">
    <property type="entry name" value="GDE_N"/>
    <property type="match status" value="2"/>
</dbReference>
<dbReference type="PANTHER" id="PTHR10569:SF2">
    <property type="entry name" value="GLYCOGEN DEBRANCHING ENZYME"/>
    <property type="match status" value="1"/>
</dbReference>
<proteinExistence type="predicted"/>
<dbReference type="SUPFAM" id="SSF48208">
    <property type="entry name" value="Six-hairpin glycosidases"/>
    <property type="match status" value="1"/>
</dbReference>
<keyword evidence="5" id="KW-1185">Reference proteome</keyword>
<feature type="non-terminal residue" evidence="4">
    <location>
        <position position="497"/>
    </location>
</feature>
<dbReference type="Gramene" id="CDF41427">
    <property type="protein sequence ID" value="CDF41427"/>
    <property type="gene ID" value="CHC_T00008393001"/>
</dbReference>
<evidence type="ECO:0000259" key="2">
    <source>
        <dbReference type="Pfam" id="PF06202"/>
    </source>
</evidence>
<gene>
    <name evidence="4" type="ORF">CHC_T00008393001</name>
</gene>
<dbReference type="KEGG" id="ccp:CHC_T00008393001"/>
<dbReference type="RefSeq" id="XP_005711721.1">
    <property type="nucleotide sequence ID" value="XM_005711664.1"/>
</dbReference>
<dbReference type="PANTHER" id="PTHR10569">
    <property type="entry name" value="GLYCOGEN DEBRANCHING ENZYME"/>
    <property type="match status" value="1"/>
</dbReference>
<dbReference type="InterPro" id="IPR010401">
    <property type="entry name" value="AGL/Gdb1"/>
</dbReference>
<dbReference type="STRING" id="2769.R7QSH9"/>
<sequence>MQPTDLPCDVVYAGREILGELSLAESRELLVTNGIGGYASLTLAASLTRSYHGLLIAALRPPLDRTLLLTNLNDAVVYLGRAYHLATDRRRAAAVRRQAARHRAHPAAFAAPTPDYRTHVPVTPARPDPAAAALAPVYSPAGAKSHADVRHDEVVSPAGFELLESFRLEGTVPVFCYAFADALLEKRIWMKHGQNTVYVTYRLRRAVQAIQLRVKALVNHRNHHSRTSASRPHFNYSVNVGRDGSAVSVLFVTPDHQETTLCMRVSSGTAELTNEWVTGFVLSEERARGLPEVDDNLHAASFLLDLPPGGCVTFVASSELDAMRLSLDGDAELAMQHAYEKSLLHKFENARGRSTERQAALADQTLSPLWNEAIFDDRLSPKSMKKRRRASVEPCIKQLVLAADQFIISRGGGRSVVAGFHWFTDWARDVRRTYSSLSTMISLPGLTIVTGRYDVARSILQTFSKYVSKGMLPNRFPDDGSAPTEEDYNNADGTVGF</sequence>
<dbReference type="Proteomes" id="UP000012073">
    <property type="component" value="Unassembled WGS sequence"/>
</dbReference>
<feature type="domain" description="Glycogen debranching enzyme C-terminal" evidence="2">
    <location>
        <begin position="402"/>
        <end position="483"/>
    </location>
</feature>
<dbReference type="AlphaFoldDB" id="R7QSH9"/>
<evidence type="ECO:0000313" key="4">
    <source>
        <dbReference type="EMBL" id="CDF41427.1"/>
    </source>
</evidence>
<evidence type="ECO:0000259" key="3">
    <source>
        <dbReference type="Pfam" id="PF12439"/>
    </source>
</evidence>
<feature type="domain" description="Glycogen debranching enzyme bacterial and archaeal type N-terminal" evidence="3">
    <location>
        <begin position="27"/>
        <end position="98"/>
    </location>
</feature>
<dbReference type="GO" id="GO:0005980">
    <property type="term" value="P:glycogen catabolic process"/>
    <property type="evidence" value="ECO:0007669"/>
    <property type="project" value="InterPro"/>
</dbReference>
<evidence type="ECO:0000313" key="5">
    <source>
        <dbReference type="Proteomes" id="UP000012073"/>
    </source>
</evidence>
<accession>R7QSH9</accession>
<dbReference type="InterPro" id="IPR008928">
    <property type="entry name" value="6-hairpin_glycosidase_sf"/>
</dbReference>
<dbReference type="OrthoDB" id="4563at2759"/>
<dbReference type="EMBL" id="HG002379">
    <property type="protein sequence ID" value="CDF41427.1"/>
    <property type="molecule type" value="Genomic_DNA"/>
</dbReference>
<dbReference type="Pfam" id="PF06202">
    <property type="entry name" value="GDE_C"/>
    <property type="match status" value="1"/>
</dbReference>
<feature type="domain" description="Glycogen debranching enzyme bacterial and archaeal type N-terminal" evidence="3">
    <location>
        <begin position="152"/>
        <end position="313"/>
    </location>
</feature>
<dbReference type="InterPro" id="IPR024742">
    <property type="entry name" value="Glycogen_debranch_N"/>
</dbReference>
<dbReference type="GO" id="GO:0004135">
    <property type="term" value="F:amylo-alpha-1,6-glucosidase activity"/>
    <property type="evidence" value="ECO:0007669"/>
    <property type="project" value="InterPro"/>
</dbReference>
<dbReference type="GO" id="GO:0004134">
    <property type="term" value="F:4-alpha-glucanotransferase activity"/>
    <property type="evidence" value="ECO:0007669"/>
    <property type="project" value="InterPro"/>
</dbReference>
<organism evidence="4 5">
    <name type="scientific">Chondrus crispus</name>
    <name type="common">Carrageen Irish moss</name>
    <name type="synonym">Polymorpha crispa</name>
    <dbReference type="NCBI Taxonomy" id="2769"/>
    <lineage>
        <taxon>Eukaryota</taxon>
        <taxon>Rhodophyta</taxon>
        <taxon>Florideophyceae</taxon>
        <taxon>Rhodymeniophycidae</taxon>
        <taxon>Gigartinales</taxon>
        <taxon>Gigartinaceae</taxon>
        <taxon>Chondrus</taxon>
    </lineage>
</organism>